<dbReference type="Gene3D" id="1.20.200.10">
    <property type="entry name" value="Fumarase/aspartase (Central domain)"/>
    <property type="match status" value="1"/>
</dbReference>
<keyword evidence="9 10" id="KW-0456">Lyase</keyword>
<dbReference type="AlphaFoldDB" id="A0A1Z5HN84"/>
<comment type="pathway">
    <text evidence="3 10">Amino-acid biosynthesis; L-arginine biosynthesis; L-arginine from L-ornithine and carbamoyl phosphate: step 3/3.</text>
</comment>
<keyword evidence="14" id="KW-1185">Reference proteome</keyword>
<reference evidence="14" key="1">
    <citation type="journal article" date="2017" name="Appl. Environ. Microbiol.">
        <title>Genomic analysis of Calderihabitans maritimus KKC1, a thermophilic hydrogenogenic carboxydotrophic bacterium isolated from marine sediment.</title>
        <authorList>
            <person name="Omae K."/>
            <person name="Yoneda Y."/>
            <person name="Fukuyama Y."/>
            <person name="Yoshida T."/>
            <person name="Sako Y."/>
        </authorList>
    </citation>
    <scope>NUCLEOTIDE SEQUENCE [LARGE SCALE GENOMIC DNA]</scope>
    <source>
        <strain evidence="14">KKC1</strain>
    </source>
</reference>
<evidence type="ECO:0000256" key="9">
    <source>
        <dbReference type="ARBA" id="ARBA00023239"/>
    </source>
</evidence>
<dbReference type="InterPro" id="IPR008948">
    <property type="entry name" value="L-Aspartase-like"/>
</dbReference>
<dbReference type="CDD" id="cd01359">
    <property type="entry name" value="Argininosuccinate_lyase"/>
    <property type="match status" value="1"/>
</dbReference>
<dbReference type="InterPro" id="IPR024083">
    <property type="entry name" value="Fumarase/histidase_N"/>
</dbReference>
<dbReference type="InterPro" id="IPR022761">
    <property type="entry name" value="Fumarate_lyase_N"/>
</dbReference>
<dbReference type="InterPro" id="IPR009049">
    <property type="entry name" value="Argininosuccinate_lyase"/>
</dbReference>
<dbReference type="PRINTS" id="PR00149">
    <property type="entry name" value="FUMRATELYASE"/>
</dbReference>
<dbReference type="PANTHER" id="PTHR43814">
    <property type="entry name" value="ARGININOSUCCINATE LYASE"/>
    <property type="match status" value="1"/>
</dbReference>
<keyword evidence="7 10" id="KW-0055">Arginine biosynthesis</keyword>
<comment type="caution">
    <text evidence="13">The sequence shown here is derived from an EMBL/GenBank/DDBJ whole genome shotgun (WGS) entry which is preliminary data.</text>
</comment>
<dbReference type="NCBIfam" id="TIGR00838">
    <property type="entry name" value="argH"/>
    <property type="match status" value="1"/>
</dbReference>
<evidence type="ECO:0000256" key="2">
    <source>
        <dbReference type="ARBA" id="ARBA00004496"/>
    </source>
</evidence>
<dbReference type="InterPro" id="IPR020557">
    <property type="entry name" value="Fumarate_lyase_CS"/>
</dbReference>
<keyword evidence="8 10" id="KW-0028">Amino-acid biosynthesis</keyword>
<evidence type="ECO:0000256" key="3">
    <source>
        <dbReference type="ARBA" id="ARBA00004941"/>
    </source>
</evidence>
<evidence type="ECO:0000256" key="4">
    <source>
        <dbReference type="ARBA" id="ARBA00005552"/>
    </source>
</evidence>
<evidence type="ECO:0000256" key="7">
    <source>
        <dbReference type="ARBA" id="ARBA00022571"/>
    </source>
</evidence>
<dbReference type="FunFam" id="1.10.40.30:FF:000001">
    <property type="entry name" value="Argininosuccinate lyase"/>
    <property type="match status" value="1"/>
</dbReference>
<dbReference type="InterPro" id="IPR000362">
    <property type="entry name" value="Fumarate_lyase_fam"/>
</dbReference>
<evidence type="ECO:0000256" key="6">
    <source>
        <dbReference type="ARBA" id="ARBA00022490"/>
    </source>
</evidence>
<evidence type="ECO:0000256" key="1">
    <source>
        <dbReference type="ARBA" id="ARBA00000985"/>
    </source>
</evidence>
<protein>
    <recommendedName>
        <fullName evidence="5 10">Argininosuccinate lyase</fullName>
        <shortName evidence="10">ASAL</shortName>
        <ecNumber evidence="5 10">4.3.2.1</ecNumber>
    </recommendedName>
    <alternativeName>
        <fullName evidence="10">Arginosuccinase</fullName>
    </alternativeName>
</protein>
<evidence type="ECO:0000259" key="12">
    <source>
        <dbReference type="Pfam" id="PF14698"/>
    </source>
</evidence>
<dbReference type="RefSeq" id="WP_088552470.1">
    <property type="nucleotide sequence ID" value="NZ_BDGJ01000001.1"/>
</dbReference>
<comment type="subcellular location">
    <subcellularLocation>
        <location evidence="2 10">Cytoplasm</location>
    </subcellularLocation>
</comment>
<gene>
    <name evidence="10" type="primary">argH</name>
    <name evidence="13" type="ORF">KKC1_00090</name>
</gene>
<organism evidence="13 14">
    <name type="scientific">Calderihabitans maritimus</name>
    <dbReference type="NCBI Taxonomy" id="1246530"/>
    <lineage>
        <taxon>Bacteria</taxon>
        <taxon>Bacillati</taxon>
        <taxon>Bacillota</taxon>
        <taxon>Clostridia</taxon>
        <taxon>Neomoorellales</taxon>
        <taxon>Calderihabitantaceae</taxon>
        <taxon>Calderihabitans</taxon>
    </lineage>
</organism>
<comment type="similarity">
    <text evidence="10">Belongs to the lyase 1 family. Argininosuccinate lyase subfamily.</text>
</comment>
<dbReference type="SUPFAM" id="SSF48557">
    <property type="entry name" value="L-aspartase-like"/>
    <property type="match status" value="1"/>
</dbReference>
<feature type="domain" description="Argininosuccinate lyase C-terminal" evidence="12">
    <location>
        <begin position="363"/>
        <end position="431"/>
    </location>
</feature>
<dbReference type="PRINTS" id="PR00145">
    <property type="entry name" value="ARGSUCLYASE"/>
</dbReference>
<evidence type="ECO:0000259" key="11">
    <source>
        <dbReference type="Pfam" id="PF00206"/>
    </source>
</evidence>
<comment type="catalytic activity">
    <reaction evidence="1 10">
        <text>2-(N(omega)-L-arginino)succinate = fumarate + L-arginine</text>
        <dbReference type="Rhea" id="RHEA:24020"/>
        <dbReference type="ChEBI" id="CHEBI:29806"/>
        <dbReference type="ChEBI" id="CHEBI:32682"/>
        <dbReference type="ChEBI" id="CHEBI:57472"/>
        <dbReference type="EC" id="4.3.2.1"/>
    </reaction>
</comment>
<dbReference type="PROSITE" id="PS00163">
    <property type="entry name" value="FUMARATE_LYASES"/>
    <property type="match status" value="1"/>
</dbReference>
<dbReference type="FunFam" id="1.20.200.10:FF:000006">
    <property type="entry name" value="Argininosuccinate lyase"/>
    <property type="match status" value="1"/>
</dbReference>
<dbReference type="PANTHER" id="PTHR43814:SF1">
    <property type="entry name" value="ARGININOSUCCINATE LYASE"/>
    <property type="match status" value="1"/>
</dbReference>
<feature type="domain" description="Fumarate lyase N-terminal" evidence="11">
    <location>
        <begin position="6"/>
        <end position="300"/>
    </location>
</feature>
<sequence>MKLWGGRFTKETDKKVDEFHSSISFDQRLYRQDILGSMAHARMLGTCGIISQEEADKIIKGLEEVLQDIEEGKVEFDITAEDIHMNIERLLIAKIGDTGKKLHTARSRNDQVALDTRMYLKEEINNTVKLLKELQKVLVELAKEHLDTVMPGYTHLQKAQPVTLAHHLMAYFEMFQRDVERLLDCYRRTDVMPLGSGALAGTTFPIDRQQVARELGFAKISANSLDAVSDRDFVIEFTAAASLIMMHLSRFAEELVLWSSDEFSFVEMDDAYSTGSSIMPQKKNPDVAELVRGKTGRVYGNLVAMLTMMKSLPLAYNKDMQEDKEALFDTIDTVQGCLSVFIPMLKSMRVNRERMLESTRRGFTNATDVADYLVRKGLPFRDAHRVVGQMVLFCLSRGIYLEDLTLEEFRQFSAVIDQDIFEMLSVKSCVERRNVPGGPAREQVLETIKRAEKLIESDYGQ</sequence>
<dbReference type="GO" id="GO:0005829">
    <property type="term" value="C:cytosol"/>
    <property type="evidence" value="ECO:0007669"/>
    <property type="project" value="TreeGrafter"/>
</dbReference>
<evidence type="ECO:0000256" key="10">
    <source>
        <dbReference type="HAMAP-Rule" id="MF_00006"/>
    </source>
</evidence>
<evidence type="ECO:0000313" key="13">
    <source>
        <dbReference type="EMBL" id="GAW90847.1"/>
    </source>
</evidence>
<dbReference type="Gene3D" id="1.10.275.10">
    <property type="entry name" value="Fumarase/aspartase (N-terminal domain)"/>
    <property type="match status" value="1"/>
</dbReference>
<dbReference type="Pfam" id="PF00206">
    <property type="entry name" value="Lyase_1"/>
    <property type="match status" value="1"/>
</dbReference>
<accession>A0A1Z5HN84</accession>
<evidence type="ECO:0000313" key="14">
    <source>
        <dbReference type="Proteomes" id="UP000197032"/>
    </source>
</evidence>
<dbReference type="FunFam" id="1.10.275.10:FF:000002">
    <property type="entry name" value="Argininosuccinate lyase"/>
    <property type="match status" value="1"/>
</dbReference>
<comment type="similarity">
    <text evidence="4">In the N-terminal section; belongs to the lyase 1 family. Argininosuccinate lyase subfamily.</text>
</comment>
<dbReference type="EMBL" id="BDGJ01000001">
    <property type="protein sequence ID" value="GAW90847.1"/>
    <property type="molecule type" value="Genomic_DNA"/>
</dbReference>
<dbReference type="GO" id="GO:0042450">
    <property type="term" value="P:L-arginine biosynthetic process via ornithine"/>
    <property type="evidence" value="ECO:0007669"/>
    <property type="project" value="UniProtKB-UniRule"/>
</dbReference>
<dbReference type="Gene3D" id="1.10.40.30">
    <property type="entry name" value="Fumarase/aspartase (C-terminal domain)"/>
    <property type="match status" value="1"/>
</dbReference>
<name>A0A1Z5HN84_9FIRM</name>
<evidence type="ECO:0000256" key="8">
    <source>
        <dbReference type="ARBA" id="ARBA00022605"/>
    </source>
</evidence>
<dbReference type="EC" id="4.3.2.1" evidence="5 10"/>
<dbReference type="HAMAP" id="MF_00006">
    <property type="entry name" value="Arg_succ_lyase"/>
    <property type="match status" value="1"/>
</dbReference>
<dbReference type="UniPathway" id="UPA00068">
    <property type="reaction ID" value="UER00114"/>
</dbReference>
<keyword evidence="6 10" id="KW-0963">Cytoplasm</keyword>
<dbReference type="Pfam" id="PF14698">
    <property type="entry name" value="ASL_C2"/>
    <property type="match status" value="1"/>
</dbReference>
<proteinExistence type="inferred from homology"/>
<dbReference type="GO" id="GO:0004056">
    <property type="term" value="F:argininosuccinate lyase activity"/>
    <property type="evidence" value="ECO:0007669"/>
    <property type="project" value="UniProtKB-UniRule"/>
</dbReference>
<dbReference type="Proteomes" id="UP000197032">
    <property type="component" value="Unassembled WGS sequence"/>
</dbReference>
<dbReference type="OrthoDB" id="9769623at2"/>
<evidence type="ECO:0000256" key="5">
    <source>
        <dbReference type="ARBA" id="ARBA00012338"/>
    </source>
</evidence>
<dbReference type="InterPro" id="IPR029419">
    <property type="entry name" value="Arg_succ_lyase_C"/>
</dbReference>